<dbReference type="EMBL" id="LR797243">
    <property type="protein sequence ID" value="CAB4195863.1"/>
    <property type="molecule type" value="Genomic_DNA"/>
</dbReference>
<dbReference type="EMBL" id="LR797013">
    <property type="protein sequence ID" value="CAB4180958.1"/>
    <property type="molecule type" value="Genomic_DNA"/>
</dbReference>
<protein>
    <submittedName>
        <fullName evidence="2">NTP pyrophosphohydrolase, DR2231-like</fullName>
    </submittedName>
</protein>
<accession>A0A6J5RF40</accession>
<reference evidence="2" key="1">
    <citation type="submission" date="2020-05" db="EMBL/GenBank/DDBJ databases">
        <authorList>
            <person name="Chiriac C."/>
            <person name="Salcher M."/>
            <person name="Ghai R."/>
            <person name="Kavagutti S V."/>
        </authorList>
    </citation>
    <scope>NUCLEOTIDE SEQUENCE</scope>
</reference>
<dbReference type="Pfam" id="PF01503">
    <property type="entry name" value="PRA-PH"/>
    <property type="match status" value="1"/>
</dbReference>
<dbReference type="InterPro" id="IPR021130">
    <property type="entry name" value="PRib-ATP_PPHydrolase-like"/>
</dbReference>
<evidence type="ECO:0000313" key="2">
    <source>
        <dbReference type="EMBL" id="CAB4195863.1"/>
    </source>
</evidence>
<evidence type="ECO:0000313" key="1">
    <source>
        <dbReference type="EMBL" id="CAB4180958.1"/>
    </source>
</evidence>
<dbReference type="InterPro" id="IPR023292">
    <property type="entry name" value="NTP_PyroPHydrolase-like_dom_sf"/>
</dbReference>
<name>A0A6J5RF40_9CAUD</name>
<keyword evidence="2" id="KW-0378">Hydrolase</keyword>
<organism evidence="2">
    <name type="scientific">uncultured Caudovirales phage</name>
    <dbReference type="NCBI Taxonomy" id="2100421"/>
    <lineage>
        <taxon>Viruses</taxon>
        <taxon>Duplodnaviria</taxon>
        <taxon>Heunggongvirae</taxon>
        <taxon>Uroviricota</taxon>
        <taxon>Caudoviricetes</taxon>
        <taxon>Peduoviridae</taxon>
        <taxon>Maltschvirus</taxon>
        <taxon>Maltschvirus maltsch</taxon>
    </lineage>
</organism>
<dbReference type="GO" id="GO:0016787">
    <property type="term" value="F:hydrolase activity"/>
    <property type="evidence" value="ECO:0007669"/>
    <property type="project" value="UniProtKB-KW"/>
</dbReference>
<dbReference type="Gene3D" id="1.10.3420.10">
    <property type="entry name" value="putative ntp pyrophosphohydrolase like domain"/>
    <property type="match status" value="1"/>
</dbReference>
<gene>
    <name evidence="1" type="ORF">UFOVP1068_8</name>
    <name evidence="2" type="ORF">UFOVP1300_41</name>
</gene>
<sequence>MDLFNMVAAFHQKFELEPTPQPDFPTYEIVRLKSIHLQEELNEIIKAGQENDLEEYFDGLIDLVYVALGAAYLAGLPFNEGFKRVHEANMKKVRALRAEDSKRGSTYDIVKPAGFVAPTLTDLIRKEKE</sequence>
<dbReference type="CDD" id="cd11530">
    <property type="entry name" value="NTP-PPase_DR2231_like"/>
    <property type="match status" value="1"/>
</dbReference>
<dbReference type="InterPro" id="IPR033653">
    <property type="entry name" value="NTP-PPase_DR2231-like"/>
</dbReference>
<proteinExistence type="predicted"/>